<dbReference type="PANTHER" id="PTHR34293:SF1">
    <property type="entry name" value="HTH-TYPE TRANSCRIPTIONAL REGULATOR TRMBL2"/>
    <property type="match status" value="1"/>
</dbReference>
<dbReference type="AlphaFoldDB" id="M0B528"/>
<evidence type="ECO:0000313" key="2">
    <source>
        <dbReference type="EMBL" id="ELZ05373.1"/>
    </source>
</evidence>
<evidence type="ECO:0000313" key="3">
    <source>
        <dbReference type="Proteomes" id="UP000011693"/>
    </source>
</evidence>
<accession>M0B528</accession>
<protein>
    <recommendedName>
        <fullName evidence="1">Transcription regulator TrmB N-terminal domain-containing protein</fullName>
    </recommendedName>
</protein>
<name>M0B528_9EURY</name>
<organism evidence="2 3">
    <name type="scientific">Natrialba chahannaoensis JCM 10990</name>
    <dbReference type="NCBI Taxonomy" id="1227492"/>
    <lineage>
        <taxon>Archaea</taxon>
        <taxon>Methanobacteriati</taxon>
        <taxon>Methanobacteriota</taxon>
        <taxon>Stenosarchaea group</taxon>
        <taxon>Halobacteria</taxon>
        <taxon>Halobacteriales</taxon>
        <taxon>Natrialbaceae</taxon>
        <taxon>Natrialba</taxon>
    </lineage>
</organism>
<dbReference type="STRING" id="1227492.C482_02446"/>
<dbReference type="PANTHER" id="PTHR34293">
    <property type="entry name" value="HTH-TYPE TRANSCRIPTIONAL REGULATOR TRMBL2"/>
    <property type="match status" value="1"/>
</dbReference>
<feature type="domain" description="Transcription regulator TrmB N-terminal" evidence="1">
    <location>
        <begin position="13"/>
        <end position="75"/>
    </location>
</feature>
<dbReference type="Gene3D" id="1.10.10.10">
    <property type="entry name" value="Winged helix-like DNA-binding domain superfamily/Winged helix DNA-binding domain"/>
    <property type="match status" value="1"/>
</dbReference>
<proteinExistence type="predicted"/>
<dbReference type="OrthoDB" id="96194at2157"/>
<dbReference type="Pfam" id="PF01978">
    <property type="entry name" value="TrmB"/>
    <property type="match status" value="1"/>
</dbReference>
<dbReference type="InterPro" id="IPR036388">
    <property type="entry name" value="WH-like_DNA-bd_sf"/>
</dbReference>
<dbReference type="InterPro" id="IPR051797">
    <property type="entry name" value="TrmB-like"/>
</dbReference>
<dbReference type="InterPro" id="IPR002831">
    <property type="entry name" value="Tscrpt_reg_TrmB_N"/>
</dbReference>
<reference evidence="2 3" key="1">
    <citation type="journal article" date="2014" name="PLoS Genet.">
        <title>Phylogenetically driven sequencing of extremely halophilic archaea reveals strategies for static and dynamic osmo-response.</title>
        <authorList>
            <person name="Becker E.A."/>
            <person name="Seitzer P.M."/>
            <person name="Tritt A."/>
            <person name="Larsen D."/>
            <person name="Krusor M."/>
            <person name="Yao A.I."/>
            <person name="Wu D."/>
            <person name="Madern D."/>
            <person name="Eisen J.A."/>
            <person name="Darling A.E."/>
            <person name="Facciotti M.T."/>
        </authorList>
    </citation>
    <scope>NUCLEOTIDE SEQUENCE [LARGE SCALE GENOMIC DNA]</scope>
    <source>
        <strain evidence="2 3">JCM 10990</strain>
    </source>
</reference>
<dbReference type="RefSeq" id="WP_006165775.1">
    <property type="nucleotide sequence ID" value="NZ_AOIN01000017.1"/>
</dbReference>
<comment type="caution">
    <text evidence="2">The sequence shown here is derived from an EMBL/GenBank/DDBJ whole genome shotgun (WGS) entry which is preliminary data.</text>
</comment>
<dbReference type="EMBL" id="AOIN01000017">
    <property type="protein sequence ID" value="ELZ05373.1"/>
    <property type="molecule type" value="Genomic_DNA"/>
</dbReference>
<dbReference type="Proteomes" id="UP000011693">
    <property type="component" value="Unassembled WGS sequence"/>
</dbReference>
<evidence type="ECO:0000259" key="1">
    <source>
        <dbReference type="Pfam" id="PF01978"/>
    </source>
</evidence>
<sequence>MDEISTYLHDVMEWTEYEAIAYQTLVKEGALEASQLVTRSSISKGKEYEVLNKLVSRDVVVTQGTHPERYKAVEPRQLIEEKQDEISDKIDQLKHRLGTAYEMQQESAVARRGNSVWMSRGRAGLARKAREYIEKSEESVHMKLWDPRWLESKDLRDLNNLQARDVDVKIVCFDGRTEVDNIASAGIPTWESSSVDTTYCVFDGETVAMEVQDGNMGIGYQDPPLARVFAKDFQQSLDSAQKVTTDG</sequence>
<keyword evidence="3" id="KW-1185">Reference proteome</keyword>
<gene>
    <name evidence="2" type="ORF">C482_02446</name>
</gene>